<keyword evidence="3" id="KW-0472">Membrane</keyword>
<dbReference type="InterPro" id="IPR013106">
    <property type="entry name" value="Ig_V-set"/>
</dbReference>
<comment type="subcellular location">
    <subcellularLocation>
        <location evidence="1">Membrane</location>
    </subcellularLocation>
</comment>
<organism evidence="5 6">
    <name type="scientific">Calidris pygmaea</name>
    <name type="common">Spoon-billed sandpiper</name>
    <dbReference type="NCBI Taxonomy" id="425635"/>
    <lineage>
        <taxon>Eukaryota</taxon>
        <taxon>Metazoa</taxon>
        <taxon>Chordata</taxon>
        <taxon>Craniata</taxon>
        <taxon>Vertebrata</taxon>
        <taxon>Euteleostomi</taxon>
        <taxon>Archelosauria</taxon>
        <taxon>Archosauria</taxon>
        <taxon>Dinosauria</taxon>
        <taxon>Saurischia</taxon>
        <taxon>Theropoda</taxon>
        <taxon>Coelurosauria</taxon>
        <taxon>Aves</taxon>
        <taxon>Neognathae</taxon>
        <taxon>Neoaves</taxon>
        <taxon>Charadriiformes</taxon>
        <taxon>Scolopacidae</taxon>
        <taxon>Calidris</taxon>
    </lineage>
</organism>
<dbReference type="CDD" id="cd05716">
    <property type="entry name" value="IgV_pIgR_like"/>
    <property type="match status" value="1"/>
</dbReference>
<evidence type="ECO:0000313" key="6">
    <source>
        <dbReference type="Proteomes" id="UP000694419"/>
    </source>
</evidence>
<reference evidence="5" key="1">
    <citation type="submission" date="2025-08" db="UniProtKB">
        <authorList>
            <consortium name="Ensembl"/>
        </authorList>
    </citation>
    <scope>IDENTIFICATION</scope>
</reference>
<dbReference type="SUPFAM" id="SSF48726">
    <property type="entry name" value="Immunoglobulin"/>
    <property type="match status" value="1"/>
</dbReference>
<dbReference type="Ensembl" id="ENSCPGT00000011360.1">
    <property type="protein sequence ID" value="ENSCPGP00000010352.1"/>
    <property type="gene ID" value="ENSCPGG00000007364.1"/>
</dbReference>
<dbReference type="InterPro" id="IPR013783">
    <property type="entry name" value="Ig-like_fold"/>
</dbReference>
<evidence type="ECO:0000313" key="5">
    <source>
        <dbReference type="Ensembl" id="ENSCPGP00000010352.1"/>
    </source>
</evidence>
<dbReference type="Pfam" id="PF07686">
    <property type="entry name" value="V-set"/>
    <property type="match status" value="1"/>
</dbReference>
<accession>A0A8C3JKU8</accession>
<protein>
    <recommendedName>
        <fullName evidence="4">Immunoglobulin domain-containing protein</fullName>
    </recommendedName>
</protein>
<dbReference type="SMART" id="SM00409">
    <property type="entry name" value="IG"/>
    <property type="match status" value="1"/>
</dbReference>
<dbReference type="InterPro" id="IPR036179">
    <property type="entry name" value="Ig-like_dom_sf"/>
</dbReference>
<dbReference type="Proteomes" id="UP000694419">
    <property type="component" value="Unplaced"/>
</dbReference>
<evidence type="ECO:0000256" key="2">
    <source>
        <dbReference type="ARBA" id="ARBA00022692"/>
    </source>
</evidence>
<proteinExistence type="predicted"/>
<evidence type="ECO:0000259" key="4">
    <source>
        <dbReference type="SMART" id="SM00409"/>
    </source>
</evidence>
<evidence type="ECO:0000256" key="3">
    <source>
        <dbReference type="ARBA" id="ARBA00023136"/>
    </source>
</evidence>
<keyword evidence="2" id="KW-0812">Transmembrane</keyword>
<dbReference type="PANTHER" id="PTHR11860">
    <property type="entry name" value="POLYMERIC-IMMUNOGLOBULIN RECEPTOR"/>
    <property type="match status" value="1"/>
</dbReference>
<dbReference type="PANTHER" id="PTHR11860:SF87">
    <property type="entry name" value="CMRF35-LIKE MOLECULE 8"/>
    <property type="match status" value="1"/>
</dbReference>
<feature type="domain" description="Immunoglobulin" evidence="4">
    <location>
        <begin position="28"/>
        <end position="134"/>
    </location>
</feature>
<dbReference type="InterPro" id="IPR003599">
    <property type="entry name" value="Ig_sub"/>
</dbReference>
<dbReference type="AlphaFoldDB" id="A0A8C3JKU8"/>
<name>A0A8C3JKU8_9CHAR</name>
<dbReference type="InterPro" id="IPR050671">
    <property type="entry name" value="CD300_family_receptors"/>
</dbReference>
<dbReference type="Gene3D" id="2.60.40.10">
    <property type="entry name" value="Immunoglobulins"/>
    <property type="match status" value="1"/>
</dbReference>
<reference evidence="5" key="2">
    <citation type="submission" date="2025-09" db="UniProtKB">
        <authorList>
            <consortium name="Ensembl"/>
        </authorList>
    </citation>
    <scope>IDENTIFICATION</scope>
</reference>
<sequence>MRLAVPQRPCSSCRCSPGRCRALWVRGPDTVRGFLGGSVSVNCTYQLSNEMNPKFWCYLGLPLFICRGDYTIITSEDKPMVQQGRLSIRDNRALRVFTVTMKDLTQKDAGTYLCGVRTGTFYSDKSHRVKVIVSPGQYLWVPQVQPWCLAGQVVGAGAAVRSSPEEVGAQAPWGSPRLCHRGSASCSHSRCHLHPFLMPRFSPQPLLGSPG</sequence>
<keyword evidence="6" id="KW-1185">Reference proteome</keyword>
<dbReference type="GO" id="GO:0004888">
    <property type="term" value="F:transmembrane signaling receptor activity"/>
    <property type="evidence" value="ECO:0007669"/>
    <property type="project" value="TreeGrafter"/>
</dbReference>
<dbReference type="GO" id="GO:0005886">
    <property type="term" value="C:plasma membrane"/>
    <property type="evidence" value="ECO:0007669"/>
    <property type="project" value="TreeGrafter"/>
</dbReference>
<evidence type="ECO:0000256" key="1">
    <source>
        <dbReference type="ARBA" id="ARBA00004370"/>
    </source>
</evidence>